<reference evidence="9" key="1">
    <citation type="submission" date="2020-07" db="EMBL/GenBank/DDBJ databases">
        <title>Huge and variable diversity of episymbiotic CPR bacteria and DPANN archaea in groundwater ecosystems.</title>
        <authorList>
            <person name="He C.Y."/>
            <person name="Keren R."/>
            <person name="Whittaker M."/>
            <person name="Farag I.F."/>
            <person name="Doudna J."/>
            <person name="Cate J.H.D."/>
            <person name="Banfield J.F."/>
        </authorList>
    </citation>
    <scope>NUCLEOTIDE SEQUENCE</scope>
    <source>
        <strain evidence="9">NC_groundwater_1370_Ag_S-0.2um_69_93</strain>
    </source>
</reference>
<comment type="caution">
    <text evidence="9">The sequence shown here is derived from an EMBL/GenBank/DDBJ whole genome shotgun (WGS) entry which is preliminary data.</text>
</comment>
<organism evidence="9 10">
    <name type="scientific">Tectimicrobiota bacterium</name>
    <dbReference type="NCBI Taxonomy" id="2528274"/>
    <lineage>
        <taxon>Bacteria</taxon>
        <taxon>Pseudomonadati</taxon>
        <taxon>Nitrospinota/Tectimicrobiota group</taxon>
        <taxon>Candidatus Tectimicrobiota</taxon>
    </lineage>
</organism>
<gene>
    <name evidence="9" type="primary">rsmA</name>
    <name evidence="9" type="ORF">HY618_00345</name>
</gene>
<dbReference type="AlphaFoldDB" id="A0A933E6Y6"/>
<dbReference type="Gene3D" id="3.40.50.150">
    <property type="entry name" value="Vaccinia Virus protein VP39"/>
    <property type="match status" value="1"/>
</dbReference>
<evidence type="ECO:0000256" key="7">
    <source>
        <dbReference type="PROSITE-ProRule" id="PRU01026"/>
    </source>
</evidence>
<sequence>MPSPAKKRFGQHFLRDPAVLRAIVALGEISPGERVLEIGAGDATLTRALLAAGARVTAAELDRDLLPGLRELASREPLLEILAGDAMKLDYSALPYPQKLIANLPYNIATGLLSLLCGWPGRFPLMVVMVQREVGERLAARPGGKDYGSLTLWVSHRYEVEVCRWVPRGAFRPPPKVGSALVRLRALPRPRVEVPAEEAYFGLIRAAFAHRRKTLLNNLKGLPS</sequence>
<dbReference type="InterPro" id="IPR020598">
    <property type="entry name" value="rRNA_Ade_methylase_Trfase_N"/>
</dbReference>
<dbReference type="PANTHER" id="PTHR11727:SF7">
    <property type="entry name" value="DIMETHYLADENOSINE TRANSFERASE-RELATED"/>
    <property type="match status" value="1"/>
</dbReference>
<evidence type="ECO:0000256" key="6">
    <source>
        <dbReference type="ARBA" id="ARBA00022884"/>
    </source>
</evidence>
<proteinExistence type="inferred from homology"/>
<dbReference type="NCBIfam" id="TIGR00755">
    <property type="entry name" value="ksgA"/>
    <property type="match status" value="1"/>
</dbReference>
<feature type="binding site" evidence="7">
    <location>
        <position position="85"/>
    </location>
    <ligand>
        <name>S-adenosyl-L-methionine</name>
        <dbReference type="ChEBI" id="CHEBI:59789"/>
    </ligand>
</feature>
<dbReference type="InterPro" id="IPR029063">
    <property type="entry name" value="SAM-dependent_MTases_sf"/>
</dbReference>
<evidence type="ECO:0000256" key="5">
    <source>
        <dbReference type="ARBA" id="ARBA00022691"/>
    </source>
</evidence>
<dbReference type="GO" id="GO:0052908">
    <property type="term" value="F:16S rRNA (adenine(1518)-N(6)/adenine(1519)-N(6))-dimethyltransferase activity"/>
    <property type="evidence" value="ECO:0007669"/>
    <property type="project" value="UniProtKB-EC"/>
</dbReference>
<feature type="binding site" evidence="7">
    <location>
        <position position="39"/>
    </location>
    <ligand>
        <name>S-adenosyl-L-methionine</name>
        <dbReference type="ChEBI" id="CHEBI:59789"/>
    </ligand>
</feature>
<evidence type="ECO:0000256" key="4">
    <source>
        <dbReference type="ARBA" id="ARBA00022679"/>
    </source>
</evidence>
<name>A0A933E6Y6_UNCTE</name>
<dbReference type="SUPFAM" id="SSF53335">
    <property type="entry name" value="S-adenosyl-L-methionine-dependent methyltransferases"/>
    <property type="match status" value="1"/>
</dbReference>
<dbReference type="EC" id="2.1.1.182" evidence="9"/>
<evidence type="ECO:0000313" key="9">
    <source>
        <dbReference type="EMBL" id="MBI4250882.1"/>
    </source>
</evidence>
<keyword evidence="2" id="KW-0698">rRNA processing</keyword>
<feature type="domain" description="Ribosomal RNA adenine methylase transferase N-terminal" evidence="8">
    <location>
        <begin position="19"/>
        <end position="188"/>
    </location>
</feature>
<evidence type="ECO:0000256" key="2">
    <source>
        <dbReference type="ARBA" id="ARBA00022552"/>
    </source>
</evidence>
<dbReference type="Pfam" id="PF00398">
    <property type="entry name" value="RrnaAD"/>
    <property type="match status" value="1"/>
</dbReference>
<feature type="binding site" evidence="7">
    <location>
        <position position="60"/>
    </location>
    <ligand>
        <name>S-adenosyl-L-methionine</name>
        <dbReference type="ChEBI" id="CHEBI:59789"/>
    </ligand>
</feature>
<evidence type="ECO:0000259" key="8">
    <source>
        <dbReference type="SMART" id="SM00650"/>
    </source>
</evidence>
<evidence type="ECO:0000313" key="10">
    <source>
        <dbReference type="Proteomes" id="UP000752292"/>
    </source>
</evidence>
<dbReference type="GO" id="GO:0003723">
    <property type="term" value="F:RNA binding"/>
    <property type="evidence" value="ECO:0007669"/>
    <property type="project" value="UniProtKB-UniRule"/>
</dbReference>
<accession>A0A933E6Y6</accession>
<feature type="binding site" evidence="7">
    <location>
        <position position="103"/>
    </location>
    <ligand>
        <name>S-adenosyl-L-methionine</name>
        <dbReference type="ChEBI" id="CHEBI:59789"/>
    </ligand>
</feature>
<dbReference type="GO" id="GO:0005829">
    <property type="term" value="C:cytosol"/>
    <property type="evidence" value="ECO:0007669"/>
    <property type="project" value="TreeGrafter"/>
</dbReference>
<dbReference type="Proteomes" id="UP000752292">
    <property type="component" value="Unassembled WGS sequence"/>
</dbReference>
<evidence type="ECO:0000256" key="3">
    <source>
        <dbReference type="ARBA" id="ARBA00022603"/>
    </source>
</evidence>
<keyword evidence="3 7" id="KW-0489">Methyltransferase</keyword>
<dbReference type="InterPro" id="IPR001737">
    <property type="entry name" value="KsgA/Erm"/>
</dbReference>
<comment type="similarity">
    <text evidence="7">Belongs to the class I-like SAM-binding methyltransferase superfamily. rRNA adenine N(6)-methyltransferase family.</text>
</comment>
<dbReference type="PROSITE" id="PS51689">
    <property type="entry name" value="SAM_RNA_A_N6_MT"/>
    <property type="match status" value="1"/>
</dbReference>
<keyword evidence="5 7" id="KW-0949">S-adenosyl-L-methionine</keyword>
<keyword evidence="4 7" id="KW-0808">Transferase</keyword>
<dbReference type="PANTHER" id="PTHR11727">
    <property type="entry name" value="DIMETHYLADENOSINE TRANSFERASE"/>
    <property type="match status" value="1"/>
</dbReference>
<dbReference type="SMART" id="SM00650">
    <property type="entry name" value="rADc"/>
    <property type="match status" value="1"/>
</dbReference>
<dbReference type="Gene3D" id="1.10.8.100">
    <property type="entry name" value="Ribosomal RNA adenine dimethylase-like, domain 2"/>
    <property type="match status" value="1"/>
</dbReference>
<feature type="non-terminal residue" evidence="9">
    <location>
        <position position="224"/>
    </location>
</feature>
<feature type="binding site" evidence="7">
    <location>
        <position position="14"/>
    </location>
    <ligand>
        <name>S-adenosyl-L-methionine</name>
        <dbReference type="ChEBI" id="CHEBI:59789"/>
    </ligand>
</feature>
<dbReference type="InterPro" id="IPR011530">
    <property type="entry name" value="rRNA_adenine_dimethylase"/>
</dbReference>
<dbReference type="CDD" id="cd02440">
    <property type="entry name" value="AdoMet_MTases"/>
    <property type="match status" value="1"/>
</dbReference>
<feature type="binding site" evidence="7">
    <location>
        <position position="12"/>
    </location>
    <ligand>
        <name>S-adenosyl-L-methionine</name>
        <dbReference type="ChEBI" id="CHEBI:59789"/>
    </ligand>
</feature>
<dbReference type="HAMAP" id="MF_00607">
    <property type="entry name" value="16SrRNA_methyltr_A"/>
    <property type="match status" value="1"/>
</dbReference>
<protein>
    <submittedName>
        <fullName evidence="9">Ribosomal RNA small subunit methyltransferase A</fullName>
        <ecNumber evidence="9">2.1.1.182</ecNumber>
    </submittedName>
</protein>
<dbReference type="InterPro" id="IPR023165">
    <property type="entry name" value="rRNA_Ade_diMease-like_C"/>
</dbReference>
<keyword evidence="6 7" id="KW-0694">RNA-binding</keyword>
<dbReference type="EMBL" id="JACQRX010000016">
    <property type="protein sequence ID" value="MBI4250882.1"/>
    <property type="molecule type" value="Genomic_DNA"/>
</dbReference>
<keyword evidence="1" id="KW-0963">Cytoplasm</keyword>
<evidence type="ECO:0000256" key="1">
    <source>
        <dbReference type="ARBA" id="ARBA00022490"/>
    </source>
</evidence>